<evidence type="ECO:0000256" key="3">
    <source>
        <dbReference type="ARBA" id="ARBA00011738"/>
    </source>
</evidence>
<comment type="cofactor">
    <cofactor evidence="1">
        <name>pyridoxal 5'-phosphate</name>
        <dbReference type="ChEBI" id="CHEBI:597326"/>
    </cofactor>
</comment>
<dbReference type="Pfam" id="PF00155">
    <property type="entry name" value="Aminotran_1_2"/>
    <property type="match status" value="1"/>
</dbReference>
<comment type="subunit">
    <text evidence="3">Homodimer.</text>
</comment>
<keyword evidence="4" id="KW-0032">Aminotransferase</keyword>
<keyword evidence="6" id="KW-0663">Pyridoxal phosphate</keyword>
<organism evidence="8 9">
    <name type="scientific">Chlorobaculum limnaeum</name>
    <dbReference type="NCBI Taxonomy" id="274537"/>
    <lineage>
        <taxon>Bacteria</taxon>
        <taxon>Pseudomonadati</taxon>
        <taxon>Chlorobiota</taxon>
        <taxon>Chlorobiia</taxon>
        <taxon>Chlorobiales</taxon>
        <taxon>Chlorobiaceae</taxon>
        <taxon>Chlorobaculum</taxon>
    </lineage>
</organism>
<accession>A0A1D8D3E6</accession>
<dbReference type="OrthoDB" id="594134at2"/>
<evidence type="ECO:0000256" key="4">
    <source>
        <dbReference type="ARBA" id="ARBA00022576"/>
    </source>
</evidence>
<gene>
    <name evidence="8" type="ORF">BIU88_00125</name>
</gene>
<dbReference type="STRING" id="274537.BIU88_00125"/>
<name>A0A1D8D3E6_CHLLM</name>
<keyword evidence="9" id="KW-1185">Reference proteome</keyword>
<dbReference type="SUPFAM" id="SSF53383">
    <property type="entry name" value="PLP-dependent transferases"/>
    <property type="match status" value="1"/>
</dbReference>
<dbReference type="AlphaFoldDB" id="A0A1D8D3E6"/>
<dbReference type="Gene3D" id="3.40.640.10">
    <property type="entry name" value="Type I PLP-dependent aspartate aminotransferase-like (Major domain)"/>
    <property type="match status" value="1"/>
</dbReference>
<dbReference type="KEGG" id="clz:BIU88_00125"/>
<dbReference type="Proteomes" id="UP000095185">
    <property type="component" value="Chromosome"/>
</dbReference>
<dbReference type="GO" id="GO:1901605">
    <property type="term" value="P:alpha-amino acid metabolic process"/>
    <property type="evidence" value="ECO:0007669"/>
    <property type="project" value="TreeGrafter"/>
</dbReference>
<dbReference type="EMBL" id="CP017305">
    <property type="protein sequence ID" value="AOS82704.1"/>
    <property type="molecule type" value="Genomic_DNA"/>
</dbReference>
<dbReference type="PANTHER" id="PTHR42790">
    <property type="entry name" value="AMINOTRANSFERASE"/>
    <property type="match status" value="1"/>
</dbReference>
<dbReference type="InterPro" id="IPR004839">
    <property type="entry name" value="Aminotransferase_I/II_large"/>
</dbReference>
<dbReference type="FunFam" id="3.40.640.10:FF:000053">
    <property type="entry name" value="Aminotransferase, class I"/>
    <property type="match status" value="1"/>
</dbReference>
<evidence type="ECO:0000256" key="6">
    <source>
        <dbReference type="ARBA" id="ARBA00022898"/>
    </source>
</evidence>
<keyword evidence="5" id="KW-0808">Transferase</keyword>
<reference evidence="8" key="1">
    <citation type="submission" date="2016-09" db="EMBL/GenBank/DDBJ databases">
        <title>Genome sequence of Chlorobaculum limnaeum.</title>
        <authorList>
            <person name="Liu Z."/>
            <person name="Tank M."/>
            <person name="Bryant D.A."/>
        </authorList>
    </citation>
    <scope>NUCLEOTIDE SEQUENCE [LARGE SCALE GENOMIC DNA]</scope>
    <source>
        <strain evidence="8">DSM 1677</strain>
    </source>
</reference>
<protein>
    <submittedName>
        <fullName evidence="8">GntR family transcriptional regulator</fullName>
    </submittedName>
</protein>
<dbReference type="InterPro" id="IPR015421">
    <property type="entry name" value="PyrdxlP-dep_Trfase_major"/>
</dbReference>
<dbReference type="InterPro" id="IPR015424">
    <property type="entry name" value="PyrdxlP-dep_Trfase"/>
</dbReference>
<evidence type="ECO:0000256" key="1">
    <source>
        <dbReference type="ARBA" id="ARBA00001933"/>
    </source>
</evidence>
<evidence type="ECO:0000313" key="8">
    <source>
        <dbReference type="EMBL" id="AOS82704.1"/>
    </source>
</evidence>
<dbReference type="InterPro" id="IPR050859">
    <property type="entry name" value="Class-I_PLP-dep_aminotransf"/>
</dbReference>
<evidence type="ECO:0000259" key="7">
    <source>
        <dbReference type="Pfam" id="PF00155"/>
    </source>
</evidence>
<proteinExistence type="inferred from homology"/>
<evidence type="ECO:0000256" key="5">
    <source>
        <dbReference type="ARBA" id="ARBA00022679"/>
    </source>
</evidence>
<dbReference type="RefSeq" id="WP_069808436.1">
    <property type="nucleotide sequence ID" value="NZ_CP017305.1"/>
</dbReference>
<dbReference type="GO" id="GO:0030170">
    <property type="term" value="F:pyridoxal phosphate binding"/>
    <property type="evidence" value="ECO:0007669"/>
    <property type="project" value="InterPro"/>
</dbReference>
<comment type="similarity">
    <text evidence="2">Belongs to the class-I pyridoxal-phosphate-dependent aminotransferase family.</text>
</comment>
<dbReference type="Gene3D" id="3.90.1150.10">
    <property type="entry name" value="Aspartate Aminotransferase, domain 1"/>
    <property type="match status" value="1"/>
</dbReference>
<evidence type="ECO:0000256" key="2">
    <source>
        <dbReference type="ARBA" id="ARBA00007441"/>
    </source>
</evidence>
<dbReference type="GO" id="GO:0008483">
    <property type="term" value="F:transaminase activity"/>
    <property type="evidence" value="ECO:0007669"/>
    <property type="project" value="UniProtKB-KW"/>
</dbReference>
<feature type="domain" description="Aminotransferase class I/classII large" evidence="7">
    <location>
        <begin position="55"/>
        <end position="386"/>
    </location>
</feature>
<dbReference type="InterPro" id="IPR015422">
    <property type="entry name" value="PyrdxlP-dep_Trfase_small"/>
</dbReference>
<evidence type="ECO:0000313" key="9">
    <source>
        <dbReference type="Proteomes" id="UP000095185"/>
    </source>
</evidence>
<dbReference type="PANTHER" id="PTHR42790:SF19">
    <property type="entry name" value="KYNURENINE_ALPHA-AMINOADIPATE AMINOTRANSFERASE, MITOCHONDRIAL"/>
    <property type="match status" value="1"/>
</dbReference>
<sequence length="399" mass="43994">MPRFSASVSALRSSAIRELMSLASRPDIISFAGGMPGNELFPVDEIEELFRGLDTKTKQAAFQYGPTPGLPSLLESLGGFLEKKGLPLKSNRLMITTGSQQGLSILAKAFVDPCDRVLTEYPCFIGAIAAFRSAGAEIVSIPVDEEGLDIAMLRKEAARPDPAKFLYITPYFHNPAGMLYTSERKRELVEALQGRDIPLIEDDAYGDLWFSEEDRERLTPIKALDPEGIDICYMGSFSKILGPGLRLGWLLAPPAIYEKCELIKQSADACSPSFSQVIADAFIRSGRIDGYIAIVREEYKRRAACMVEALRQHLPTYVHWNEPKGGFYIWLTLPEGGDATEILKRAIEGGAVFVTGSTFDPDPSGQRNNTMRLSYCNNTPEEIERGIPIVARAIREVCG</sequence>
<dbReference type="CDD" id="cd00609">
    <property type="entry name" value="AAT_like"/>
    <property type="match status" value="1"/>
</dbReference>